<name>A0ABW9G3Q7_9GAMM</name>
<organism evidence="2 3">
    <name type="scientific">Celerinatantimonas yamalensis</name>
    <dbReference type="NCBI Taxonomy" id="559956"/>
    <lineage>
        <taxon>Bacteria</taxon>
        <taxon>Pseudomonadati</taxon>
        <taxon>Pseudomonadota</taxon>
        <taxon>Gammaproteobacteria</taxon>
        <taxon>Celerinatantimonadaceae</taxon>
        <taxon>Celerinatantimonas</taxon>
    </lineage>
</organism>
<gene>
    <name evidence="2" type="ORF">ABUE30_01100</name>
</gene>
<dbReference type="EMBL" id="JBEQCT010000001">
    <property type="protein sequence ID" value="MFM2483681.1"/>
    <property type="molecule type" value="Genomic_DNA"/>
</dbReference>
<feature type="signal peptide" evidence="1">
    <location>
        <begin position="1"/>
        <end position="23"/>
    </location>
</feature>
<evidence type="ECO:0000313" key="3">
    <source>
        <dbReference type="Proteomes" id="UP001629953"/>
    </source>
</evidence>
<accession>A0ABW9G3Q7</accession>
<comment type="caution">
    <text evidence="2">The sequence shown here is derived from an EMBL/GenBank/DDBJ whole genome shotgun (WGS) entry which is preliminary data.</text>
</comment>
<evidence type="ECO:0000313" key="2">
    <source>
        <dbReference type="EMBL" id="MFM2483681.1"/>
    </source>
</evidence>
<keyword evidence="3" id="KW-1185">Reference proteome</keyword>
<dbReference type="Proteomes" id="UP001629953">
    <property type="component" value="Unassembled WGS sequence"/>
</dbReference>
<proteinExistence type="predicted"/>
<sequence>MNSKLLKALVVATMFPIATQALAADMTTQQAVKALKLQELALTFDQAKVAKATHHKSKSQDDALLIDMNVINVNDLNHPAVLNKKLSNFVTDQLNTTENYLGNVDDENIIERLNYAWQNAHVIQHKQTLNLLNSFIDKGYTTGYNVINKSDLSHFSPKLMLRYGHDNIQHATQLIYLMRTEGFDPKVQLTPKSSAYLYLAKWGKSSDPLTTLPSGKMVATSKEYNLDFEFKTPQRKAEFMDLINRYAKKDSKDEKGLIFQAWWQPFYRSYTPMKRYKVLMENRIEMGQYEAQLMVLPEKAKAQAEHIKDVEKNIHINTIKTWVNPSFYRYMHGDYK</sequence>
<feature type="chain" id="PRO_5045734989" evidence="1">
    <location>
        <begin position="24"/>
        <end position="336"/>
    </location>
</feature>
<keyword evidence="1" id="KW-0732">Signal</keyword>
<reference evidence="2 3" key="1">
    <citation type="journal article" date="2013" name="Int. J. Syst. Evol. Microbiol.">
        <title>Celerinatantimonas yamalensis sp. nov., a cold-adapted diazotrophic bacterium from a cold permafrost brine.</title>
        <authorList>
            <person name="Shcherbakova V."/>
            <person name="Chuvilskaya N."/>
            <person name="Rivkina E."/>
            <person name="Demidov N."/>
            <person name="Uchaeva V."/>
            <person name="Suetin S."/>
            <person name="Suzina N."/>
            <person name="Gilichinsky D."/>
        </authorList>
    </citation>
    <scope>NUCLEOTIDE SEQUENCE [LARGE SCALE GENOMIC DNA]</scope>
    <source>
        <strain evidence="2 3">C7</strain>
    </source>
</reference>
<evidence type="ECO:0000256" key="1">
    <source>
        <dbReference type="SAM" id="SignalP"/>
    </source>
</evidence>
<protein>
    <submittedName>
        <fullName evidence="2">Uncharacterized protein</fullName>
    </submittedName>
</protein>
<dbReference type="RefSeq" id="WP_408621843.1">
    <property type="nucleotide sequence ID" value="NZ_JBEQCT010000001.1"/>
</dbReference>